<dbReference type="GO" id="GO:0005344">
    <property type="term" value="F:oxygen carrier activity"/>
    <property type="evidence" value="ECO:0007669"/>
    <property type="project" value="UniProtKB-KW"/>
</dbReference>
<protein>
    <recommendedName>
        <fullName evidence="2">Globin domain-containing protein</fullName>
    </recommendedName>
</protein>
<dbReference type="Proteomes" id="UP000317365">
    <property type="component" value="Chromosome"/>
</dbReference>
<keyword evidence="1" id="KW-0408">Iron</keyword>
<proteinExistence type="inferred from homology"/>
<feature type="domain" description="Globin" evidence="2">
    <location>
        <begin position="47"/>
        <end position="181"/>
    </location>
</feature>
<dbReference type="Gene3D" id="1.10.490.10">
    <property type="entry name" value="Globins"/>
    <property type="match status" value="1"/>
</dbReference>
<keyword evidence="1" id="KW-0561">Oxygen transport</keyword>
<dbReference type="KEGG" id="rhg:EXZ61_19870"/>
<keyword evidence="4" id="KW-1185">Reference proteome</keyword>
<dbReference type="Pfam" id="PF00042">
    <property type="entry name" value="Globin"/>
    <property type="match status" value="1"/>
</dbReference>
<reference evidence="4" key="2">
    <citation type="journal article" date="2020" name="Int. J. Syst. Evol. Microbiol.">
        <title>Genomic insights into a novel species Rhodoferax aquaticus sp. nov., isolated from freshwater.</title>
        <authorList>
            <person name="Li T."/>
            <person name="Zhuo Y."/>
            <person name="Jin C.Z."/>
            <person name="Wu X."/>
            <person name="Ko S.R."/>
            <person name="Jin F.J."/>
            <person name="Ahn C.Y."/>
            <person name="Oh H.M."/>
            <person name="Lee H.G."/>
            <person name="Jin L."/>
        </authorList>
    </citation>
    <scope>NUCLEOTIDE SEQUENCE [LARGE SCALE GENOMIC DNA]</scope>
    <source>
        <strain evidence="4">Gr-4</strain>
    </source>
</reference>
<dbReference type="GO" id="GO:0020037">
    <property type="term" value="F:heme binding"/>
    <property type="evidence" value="ECO:0007669"/>
    <property type="project" value="InterPro"/>
</dbReference>
<evidence type="ECO:0000313" key="3">
    <source>
        <dbReference type="EMBL" id="QDL56235.1"/>
    </source>
</evidence>
<dbReference type="GO" id="GO:0019825">
    <property type="term" value="F:oxygen binding"/>
    <property type="evidence" value="ECO:0007669"/>
    <property type="project" value="InterPro"/>
</dbReference>
<keyword evidence="1" id="KW-0349">Heme</keyword>
<dbReference type="SUPFAM" id="SSF46458">
    <property type="entry name" value="Globin-like"/>
    <property type="match status" value="1"/>
</dbReference>
<reference evidence="4" key="1">
    <citation type="submission" date="2019-02" db="EMBL/GenBank/DDBJ databases">
        <title>Complete genome sequence of Rhodoferax sp. Gr-4.</title>
        <authorList>
            <person name="Jin L."/>
        </authorList>
    </citation>
    <scope>NUCLEOTIDE SEQUENCE [LARGE SCALE GENOMIC DNA]</scope>
    <source>
        <strain evidence="4">Gr-4</strain>
    </source>
</reference>
<keyword evidence="1" id="KW-0479">Metal-binding</keyword>
<dbReference type="InterPro" id="IPR009050">
    <property type="entry name" value="Globin-like_sf"/>
</dbReference>
<dbReference type="EMBL" id="CP036282">
    <property type="protein sequence ID" value="QDL56235.1"/>
    <property type="molecule type" value="Genomic_DNA"/>
</dbReference>
<evidence type="ECO:0000256" key="1">
    <source>
        <dbReference type="RuleBase" id="RU000356"/>
    </source>
</evidence>
<accession>A0A515EU82</accession>
<evidence type="ECO:0000313" key="4">
    <source>
        <dbReference type="Proteomes" id="UP000317365"/>
    </source>
</evidence>
<comment type="similarity">
    <text evidence="1">Belongs to the globin family.</text>
</comment>
<dbReference type="AlphaFoldDB" id="A0A515EU82"/>
<dbReference type="PROSITE" id="PS01033">
    <property type="entry name" value="GLOBIN"/>
    <property type="match status" value="1"/>
</dbReference>
<evidence type="ECO:0000259" key="2">
    <source>
        <dbReference type="PROSITE" id="PS01033"/>
    </source>
</evidence>
<gene>
    <name evidence="3" type="ORF">EXZ61_19870</name>
</gene>
<name>A0A515EU82_9BURK</name>
<dbReference type="RefSeq" id="WP_142813674.1">
    <property type="nucleotide sequence ID" value="NZ_CP036282.1"/>
</dbReference>
<dbReference type="InterPro" id="IPR012292">
    <property type="entry name" value="Globin/Proto"/>
</dbReference>
<dbReference type="InterPro" id="IPR000971">
    <property type="entry name" value="Globin"/>
</dbReference>
<organism evidence="3 4">
    <name type="scientific">Rhodoferax aquaticus</name>
    <dbReference type="NCBI Taxonomy" id="2527691"/>
    <lineage>
        <taxon>Bacteria</taxon>
        <taxon>Pseudomonadati</taxon>
        <taxon>Pseudomonadota</taxon>
        <taxon>Betaproteobacteria</taxon>
        <taxon>Burkholderiales</taxon>
        <taxon>Comamonadaceae</taxon>
        <taxon>Rhodoferax</taxon>
    </lineage>
</organism>
<keyword evidence="1" id="KW-0813">Transport</keyword>
<sequence>MPKALQQRDAEGANDSPIWGIDASRVSLDTVQKGPRISAWAEQSEASVNHQSAVLVQESWKRIDAIGPVVVGIFHNNLLRVDPRFASLFTGGVDKRDIMIGQSFGAAVQAIANESSASGCIHRLERIYSCGGVESANFDTFGSVLIQTLQQVMGDDFSQKHHDAWRDVFATLSSKSKPTLH</sequence>